<dbReference type="CDD" id="cd00293">
    <property type="entry name" value="USP-like"/>
    <property type="match status" value="1"/>
</dbReference>
<dbReference type="Pfam" id="PF00582">
    <property type="entry name" value="Usp"/>
    <property type="match status" value="1"/>
</dbReference>
<evidence type="ECO:0000256" key="1">
    <source>
        <dbReference type="ARBA" id="ARBA00008791"/>
    </source>
</evidence>
<dbReference type="EMBL" id="CP095071">
    <property type="protein sequence ID" value="UOQ84145.1"/>
    <property type="molecule type" value="Genomic_DNA"/>
</dbReference>
<comment type="similarity">
    <text evidence="1">Belongs to the universal stress protein A family.</text>
</comment>
<reference evidence="3 4" key="1">
    <citation type="submission" date="2022-04" db="EMBL/GenBank/DDBJ databases">
        <title>Gracilibacillus sp. isolated from saltern.</title>
        <authorList>
            <person name="Won M."/>
            <person name="Lee C.-M."/>
            <person name="Woen H.-Y."/>
            <person name="Kwon S.-W."/>
        </authorList>
    </citation>
    <scope>NUCLEOTIDE SEQUENCE [LARGE SCALE GENOMIC DNA]</scope>
    <source>
        <strain evidence="3 4">SSPM10-3</strain>
    </source>
</reference>
<proteinExistence type="inferred from homology"/>
<dbReference type="InterPro" id="IPR014729">
    <property type="entry name" value="Rossmann-like_a/b/a_fold"/>
</dbReference>
<evidence type="ECO:0000259" key="2">
    <source>
        <dbReference type="Pfam" id="PF00582"/>
    </source>
</evidence>
<dbReference type="Proteomes" id="UP000831537">
    <property type="component" value="Chromosome"/>
</dbReference>
<accession>A0ABY4GIG3</accession>
<dbReference type="PRINTS" id="PR01438">
    <property type="entry name" value="UNVRSLSTRESS"/>
</dbReference>
<keyword evidence="4" id="KW-1185">Reference proteome</keyword>
<dbReference type="RefSeq" id="WP_244741547.1">
    <property type="nucleotide sequence ID" value="NZ_CP095071.1"/>
</dbReference>
<name>A0ABY4GIG3_9BACI</name>
<gene>
    <name evidence="3" type="ORF">MUN87_15715</name>
</gene>
<feature type="domain" description="UspA" evidence="2">
    <location>
        <begin position="1"/>
        <end position="139"/>
    </location>
</feature>
<sequence length="139" mass="15350">MYEKILLAVDGSENSLRAADEVIKLASLVEGCSIEVVYVADFSKAKSDILHSKGKEELEVSRKKKILPIEEMLKAQNVDYQAIFLHGEPGPTIVDYANQHKFDLVVIGSRGLNALQEMVLGSVSHKVMKRVNCPALIVK</sequence>
<dbReference type="PANTHER" id="PTHR46268:SF6">
    <property type="entry name" value="UNIVERSAL STRESS PROTEIN UP12"/>
    <property type="match status" value="1"/>
</dbReference>
<organism evidence="3 4">
    <name type="scientific">Gracilibacillus salinarum</name>
    <dbReference type="NCBI Taxonomy" id="2932255"/>
    <lineage>
        <taxon>Bacteria</taxon>
        <taxon>Bacillati</taxon>
        <taxon>Bacillota</taxon>
        <taxon>Bacilli</taxon>
        <taxon>Bacillales</taxon>
        <taxon>Bacillaceae</taxon>
        <taxon>Gracilibacillus</taxon>
    </lineage>
</organism>
<dbReference type="Gene3D" id="3.40.50.620">
    <property type="entry name" value="HUPs"/>
    <property type="match status" value="1"/>
</dbReference>
<dbReference type="InterPro" id="IPR006015">
    <property type="entry name" value="Universal_stress_UspA"/>
</dbReference>
<protein>
    <submittedName>
        <fullName evidence="3">Universal stress protein</fullName>
    </submittedName>
</protein>
<dbReference type="InterPro" id="IPR006016">
    <property type="entry name" value="UspA"/>
</dbReference>
<evidence type="ECO:0000313" key="4">
    <source>
        <dbReference type="Proteomes" id="UP000831537"/>
    </source>
</evidence>
<evidence type="ECO:0000313" key="3">
    <source>
        <dbReference type="EMBL" id="UOQ84145.1"/>
    </source>
</evidence>
<dbReference type="PANTHER" id="PTHR46268">
    <property type="entry name" value="STRESS RESPONSE PROTEIN NHAX"/>
    <property type="match status" value="1"/>
</dbReference>
<dbReference type="SUPFAM" id="SSF52402">
    <property type="entry name" value="Adenine nucleotide alpha hydrolases-like"/>
    <property type="match status" value="1"/>
</dbReference>